<dbReference type="Proteomes" id="UP000694888">
    <property type="component" value="Unplaced"/>
</dbReference>
<feature type="compositionally biased region" description="Basic and acidic residues" evidence="1">
    <location>
        <begin position="30"/>
        <end position="42"/>
    </location>
</feature>
<reference evidence="4" key="1">
    <citation type="submission" date="2025-08" db="UniProtKB">
        <authorList>
            <consortium name="RefSeq"/>
        </authorList>
    </citation>
    <scope>IDENTIFICATION</scope>
</reference>
<organism evidence="3 4">
    <name type="scientific">Aplysia californica</name>
    <name type="common">California sea hare</name>
    <dbReference type="NCBI Taxonomy" id="6500"/>
    <lineage>
        <taxon>Eukaryota</taxon>
        <taxon>Metazoa</taxon>
        <taxon>Spiralia</taxon>
        <taxon>Lophotrochozoa</taxon>
        <taxon>Mollusca</taxon>
        <taxon>Gastropoda</taxon>
        <taxon>Heterobranchia</taxon>
        <taxon>Euthyneura</taxon>
        <taxon>Tectipleura</taxon>
        <taxon>Aplysiida</taxon>
        <taxon>Aplysioidea</taxon>
        <taxon>Aplysiidae</taxon>
        <taxon>Aplysia</taxon>
    </lineage>
</organism>
<keyword evidence="3" id="KW-1185">Reference proteome</keyword>
<evidence type="ECO:0000313" key="4">
    <source>
        <dbReference type="RefSeq" id="XP_005091944.1"/>
    </source>
</evidence>
<dbReference type="GeneID" id="101860873"/>
<name>A0ABM0JEK7_APLCA</name>
<protein>
    <submittedName>
        <fullName evidence="4">Uncharacterized protein LOC101860873 isoform X1</fullName>
    </submittedName>
</protein>
<evidence type="ECO:0000256" key="1">
    <source>
        <dbReference type="SAM" id="MobiDB-lite"/>
    </source>
</evidence>
<sequence>MPICSILNSDNACSKEVTPTSGEIIQDQDQEQRRERRREMNKRSAQKSYESKKKMRFDLEKENTELMEMQKQLLQEKSQLEETHSLLELMYKIMKHKCNDTGSFCGSKRPGSSIRSTSPPRKDKQLVISLNEGPLHIDHSSLELGATVEIGQQQHSISSFDLCNSSDDEAQIKQQPVELRGKSSRRGHVGSVVAAY</sequence>
<evidence type="ECO:0000259" key="2">
    <source>
        <dbReference type="PROSITE" id="PS50217"/>
    </source>
</evidence>
<feature type="region of interest" description="Disordered" evidence="1">
    <location>
        <begin position="13"/>
        <end position="53"/>
    </location>
</feature>
<proteinExistence type="predicted"/>
<dbReference type="RefSeq" id="XP_005091944.1">
    <property type="nucleotide sequence ID" value="XM_005091887.3"/>
</dbReference>
<feature type="domain" description="BZIP" evidence="2">
    <location>
        <begin position="31"/>
        <end position="94"/>
    </location>
</feature>
<feature type="region of interest" description="Disordered" evidence="1">
    <location>
        <begin position="177"/>
        <end position="196"/>
    </location>
</feature>
<accession>A0ABM0JEK7</accession>
<evidence type="ECO:0000313" key="3">
    <source>
        <dbReference type="Proteomes" id="UP000694888"/>
    </source>
</evidence>
<gene>
    <name evidence="4" type="primary">LOC101860873</name>
</gene>
<dbReference type="InterPro" id="IPR004827">
    <property type="entry name" value="bZIP"/>
</dbReference>
<dbReference type="PROSITE" id="PS50217">
    <property type="entry name" value="BZIP"/>
    <property type="match status" value="1"/>
</dbReference>